<dbReference type="PANTHER" id="PTHR35042">
    <property type="entry name" value="ANTHRONE OXYGENASE ENCC"/>
    <property type="match status" value="1"/>
</dbReference>
<dbReference type="EMBL" id="NAJQ01000118">
    <property type="protein sequence ID" value="TKA78216.1"/>
    <property type="molecule type" value="Genomic_DNA"/>
</dbReference>
<keyword evidence="4 6" id="KW-0472">Membrane</keyword>
<evidence type="ECO:0000313" key="7">
    <source>
        <dbReference type="EMBL" id="TKA78216.1"/>
    </source>
</evidence>
<evidence type="ECO:0000313" key="8">
    <source>
        <dbReference type="Proteomes" id="UP000309340"/>
    </source>
</evidence>
<dbReference type="AlphaFoldDB" id="A0A4U0XPC3"/>
<evidence type="ECO:0000256" key="3">
    <source>
        <dbReference type="ARBA" id="ARBA00022989"/>
    </source>
</evidence>
<dbReference type="OrthoDB" id="5954308at2759"/>
<keyword evidence="8" id="KW-1185">Reference proteome</keyword>
<dbReference type="PANTHER" id="PTHR35042:SF1">
    <property type="entry name" value="DUF1772-DOMAIN-CONTAINING PROTEIN"/>
    <property type="match status" value="1"/>
</dbReference>
<keyword evidence="3 6" id="KW-1133">Transmembrane helix</keyword>
<evidence type="ECO:0000256" key="1">
    <source>
        <dbReference type="ARBA" id="ARBA00004141"/>
    </source>
</evidence>
<dbReference type="InterPro" id="IPR013901">
    <property type="entry name" value="Anthrone_oxy"/>
</dbReference>
<evidence type="ECO:0000256" key="5">
    <source>
        <dbReference type="ARBA" id="ARBA00034313"/>
    </source>
</evidence>
<comment type="similarity">
    <text evidence="5">Belongs to the anthrone oxygenase family.</text>
</comment>
<gene>
    <name evidence="7" type="ORF">B0A55_03773</name>
</gene>
<feature type="transmembrane region" description="Helical" evidence="6">
    <location>
        <begin position="98"/>
        <end position="118"/>
    </location>
</feature>
<accession>A0A4U0XPC3</accession>
<keyword evidence="2 6" id="KW-0812">Transmembrane</keyword>
<dbReference type="GO" id="GO:0016020">
    <property type="term" value="C:membrane"/>
    <property type="evidence" value="ECO:0007669"/>
    <property type="project" value="UniProtKB-SubCell"/>
</dbReference>
<proteinExistence type="inferred from homology"/>
<evidence type="ECO:0000256" key="6">
    <source>
        <dbReference type="SAM" id="Phobius"/>
    </source>
</evidence>
<protein>
    <recommendedName>
        <fullName evidence="9">DUF1772 domain-containing protein</fullName>
    </recommendedName>
</protein>
<dbReference type="Proteomes" id="UP000309340">
    <property type="component" value="Unassembled WGS sequence"/>
</dbReference>
<evidence type="ECO:0000256" key="2">
    <source>
        <dbReference type="ARBA" id="ARBA00022692"/>
    </source>
</evidence>
<comment type="caution">
    <text evidence="7">The sequence shown here is derived from an EMBL/GenBank/DDBJ whole genome shotgun (WGS) entry which is preliminary data.</text>
</comment>
<dbReference type="STRING" id="329884.A0A4U0XPC3"/>
<dbReference type="Pfam" id="PF08592">
    <property type="entry name" value="Anthrone_oxy"/>
    <property type="match status" value="1"/>
</dbReference>
<name>A0A4U0XPC3_9PEZI</name>
<evidence type="ECO:0000256" key="4">
    <source>
        <dbReference type="ARBA" id="ARBA00023136"/>
    </source>
</evidence>
<comment type="subcellular location">
    <subcellularLocation>
        <location evidence="1">Membrane</location>
        <topology evidence="1">Multi-pass membrane protein</topology>
    </subcellularLocation>
</comment>
<reference evidence="7 8" key="1">
    <citation type="submission" date="2017-03" db="EMBL/GenBank/DDBJ databases">
        <title>Genomes of endolithic fungi from Antarctica.</title>
        <authorList>
            <person name="Coleine C."/>
            <person name="Masonjones S."/>
            <person name="Stajich J.E."/>
        </authorList>
    </citation>
    <scope>NUCLEOTIDE SEQUENCE [LARGE SCALE GENOMIC DNA]</scope>
    <source>
        <strain evidence="7 8">CCFEE 5184</strain>
    </source>
</reference>
<organism evidence="7 8">
    <name type="scientific">Friedmanniomyces simplex</name>
    <dbReference type="NCBI Taxonomy" id="329884"/>
    <lineage>
        <taxon>Eukaryota</taxon>
        <taxon>Fungi</taxon>
        <taxon>Dikarya</taxon>
        <taxon>Ascomycota</taxon>
        <taxon>Pezizomycotina</taxon>
        <taxon>Dothideomycetes</taxon>
        <taxon>Dothideomycetidae</taxon>
        <taxon>Mycosphaerellales</taxon>
        <taxon>Teratosphaeriaceae</taxon>
        <taxon>Friedmanniomyces</taxon>
    </lineage>
</organism>
<evidence type="ECO:0008006" key="9">
    <source>
        <dbReference type="Google" id="ProtNLM"/>
    </source>
</evidence>
<feature type="transmembrane region" description="Helical" evidence="6">
    <location>
        <begin position="69"/>
        <end position="86"/>
    </location>
</feature>
<sequence length="203" mass="21338">MAALTNKGLFYTEELGTTIRIAQVLGLTSTAFLAGKTFAASFAAVPALLHAPAPLLAKQWKTLFDADKLVNPVVSAIGLGVFSFFAYRDPNPGSRHQILYTTAAALLATSIPYSLLLLGPISAKLEQKAQDLASTSLTDTAAESGMAKEETTHVLVDRWATVNLGRTLLSFVAAAAATWVAVDRLEVVPAVGKLVGGADRMGH</sequence>